<organism evidence="4 5">
    <name type="scientific">Hyphomicrobium album</name>
    <dbReference type="NCBI Taxonomy" id="2665159"/>
    <lineage>
        <taxon>Bacteria</taxon>
        <taxon>Pseudomonadati</taxon>
        <taxon>Pseudomonadota</taxon>
        <taxon>Alphaproteobacteria</taxon>
        <taxon>Hyphomicrobiales</taxon>
        <taxon>Hyphomicrobiaceae</taxon>
        <taxon>Hyphomicrobium</taxon>
    </lineage>
</organism>
<evidence type="ECO:0000259" key="3">
    <source>
        <dbReference type="Pfam" id="PF13439"/>
    </source>
</evidence>
<dbReference type="Pfam" id="PF13439">
    <property type="entry name" value="Glyco_transf_4"/>
    <property type="match status" value="1"/>
</dbReference>
<evidence type="ECO:0000313" key="4">
    <source>
        <dbReference type="EMBL" id="MTD94091.1"/>
    </source>
</evidence>
<dbReference type="CDD" id="cd03809">
    <property type="entry name" value="GT4_MtfB-like"/>
    <property type="match status" value="1"/>
</dbReference>
<dbReference type="AlphaFoldDB" id="A0A6I3KN19"/>
<reference evidence="4 5" key="1">
    <citation type="submission" date="2019-11" db="EMBL/GenBank/DDBJ databases">
        <title>Identification of a novel strain.</title>
        <authorList>
            <person name="Xu Q."/>
            <person name="Wang G."/>
        </authorList>
    </citation>
    <scope>NUCLEOTIDE SEQUENCE [LARGE SCALE GENOMIC DNA]</scope>
    <source>
        <strain evidence="5">xq</strain>
    </source>
</reference>
<dbReference type="InterPro" id="IPR028098">
    <property type="entry name" value="Glyco_trans_4-like_N"/>
</dbReference>
<dbReference type="Gene3D" id="3.40.50.2000">
    <property type="entry name" value="Glycogen Phosphorylase B"/>
    <property type="match status" value="2"/>
</dbReference>
<dbReference type="EMBL" id="WMBQ01000001">
    <property type="protein sequence ID" value="MTD94091.1"/>
    <property type="molecule type" value="Genomic_DNA"/>
</dbReference>
<accession>A0A6I3KN19</accession>
<comment type="caution">
    <text evidence="4">The sequence shown here is derived from an EMBL/GenBank/DDBJ whole genome shotgun (WGS) entry which is preliminary data.</text>
</comment>
<feature type="domain" description="Glycosyltransferase subfamily 4-like N-terminal" evidence="3">
    <location>
        <begin position="146"/>
        <end position="218"/>
    </location>
</feature>
<evidence type="ECO:0000256" key="1">
    <source>
        <dbReference type="ARBA" id="ARBA00022679"/>
    </source>
</evidence>
<dbReference type="GO" id="GO:0016757">
    <property type="term" value="F:glycosyltransferase activity"/>
    <property type="evidence" value="ECO:0007669"/>
    <property type="project" value="InterPro"/>
</dbReference>
<dbReference type="InterPro" id="IPR001296">
    <property type="entry name" value="Glyco_trans_1"/>
</dbReference>
<evidence type="ECO:0000259" key="2">
    <source>
        <dbReference type="Pfam" id="PF00534"/>
    </source>
</evidence>
<gene>
    <name evidence="4" type="ORF">GIW81_07035</name>
</gene>
<keyword evidence="5" id="KW-1185">Reference proteome</keyword>
<proteinExistence type="predicted"/>
<dbReference type="Proteomes" id="UP000440694">
    <property type="component" value="Unassembled WGS sequence"/>
</dbReference>
<dbReference type="PANTHER" id="PTHR46401:SF2">
    <property type="entry name" value="GLYCOSYLTRANSFERASE WBBK-RELATED"/>
    <property type="match status" value="1"/>
</dbReference>
<sequence length="423" mass="46889">MSLVSRSFLSSARVSGARTGPLSSLTRVANLWSGYRQGKDRSRSVRHWAINGDYVALRPTGVARYAREVTLQLDALMAERHPLTRGLHLELIVPRKSDTGLTHIPTRLVREFKYPRLPQFWVQAQLPFYVKGGLLSFCNLAPVTVSRQIACIHDLHTRLMPESFGRLFRLVHRIILPLLGRRAARITTVSGLSRQHLADYGVAPQSKIVVTYNGADHAKRWVASRSRLVDASTRPYVVCLGRDLRYKNTELMVRLAPFLDEMGLDLLIAGDVDLSAYCRDGARPTDNVRLLGRIDDDEFAQVLSRALCFLFPSRIEGFGLPAIEAMVHGCPVVASTSPCLPEICGDAALFADPDSIGEWLEAIAKLRGDRALRAQLVDKGVARAAAYSWRKIAELYLKLMAEVDGVEHLGLPSTHALVSAQHG</sequence>
<keyword evidence="1 4" id="KW-0808">Transferase</keyword>
<dbReference type="Pfam" id="PF00534">
    <property type="entry name" value="Glycos_transf_1"/>
    <property type="match status" value="1"/>
</dbReference>
<dbReference type="SUPFAM" id="SSF53756">
    <property type="entry name" value="UDP-Glycosyltransferase/glycogen phosphorylase"/>
    <property type="match status" value="1"/>
</dbReference>
<protein>
    <submittedName>
        <fullName evidence="4">Glycosyltransferase</fullName>
    </submittedName>
</protein>
<name>A0A6I3KN19_9HYPH</name>
<evidence type="ECO:0000313" key="5">
    <source>
        <dbReference type="Proteomes" id="UP000440694"/>
    </source>
</evidence>
<dbReference type="GO" id="GO:0009103">
    <property type="term" value="P:lipopolysaccharide biosynthetic process"/>
    <property type="evidence" value="ECO:0007669"/>
    <property type="project" value="TreeGrafter"/>
</dbReference>
<dbReference type="PANTHER" id="PTHR46401">
    <property type="entry name" value="GLYCOSYLTRANSFERASE WBBK-RELATED"/>
    <property type="match status" value="1"/>
</dbReference>
<feature type="domain" description="Glycosyl transferase family 1" evidence="2">
    <location>
        <begin position="231"/>
        <end position="380"/>
    </location>
</feature>